<dbReference type="KEGG" id="aali:118464371"/>
<evidence type="ECO:0000256" key="1">
    <source>
        <dbReference type="SAM" id="MobiDB-lite"/>
    </source>
</evidence>
<dbReference type="OrthoDB" id="7741177at2759"/>
<proteinExistence type="predicted"/>
<reference evidence="3 4" key="1">
    <citation type="journal article" date="2017" name="G3 (Bethesda)">
        <title>The Physical Genome Mapping of Anopheles albimanus Corrected Scaffold Misassemblies and Identified Interarm Rearrangements in Genus Anopheles.</title>
        <authorList>
            <person name="Artemov G.N."/>
            <person name="Peery A.N."/>
            <person name="Jiang X."/>
            <person name="Tu Z."/>
            <person name="Stegniy V.N."/>
            <person name="Sharakhova M.V."/>
            <person name="Sharakhov I.V."/>
        </authorList>
    </citation>
    <scope>NUCLEOTIDE SEQUENCE [LARGE SCALE GENOMIC DNA]</scope>
    <source>
        <strain evidence="3 4">ALBI9_A</strain>
    </source>
</reference>
<dbReference type="AlphaFoldDB" id="A0A182FKH8"/>
<feature type="signal peptide" evidence="2">
    <location>
        <begin position="1"/>
        <end position="20"/>
    </location>
</feature>
<evidence type="ECO:0000313" key="4">
    <source>
        <dbReference type="Proteomes" id="UP000069272"/>
    </source>
</evidence>
<reference evidence="3" key="2">
    <citation type="submission" date="2022-08" db="UniProtKB">
        <authorList>
            <consortium name="EnsemblMetazoa"/>
        </authorList>
    </citation>
    <scope>IDENTIFICATION</scope>
    <source>
        <strain evidence="3">STECLA/ALBI9_A</strain>
    </source>
</reference>
<evidence type="ECO:0000256" key="2">
    <source>
        <dbReference type="SAM" id="SignalP"/>
    </source>
</evidence>
<feature type="chain" id="PRO_5043994215" evidence="2">
    <location>
        <begin position="21"/>
        <end position="308"/>
    </location>
</feature>
<evidence type="ECO:0000313" key="3">
    <source>
        <dbReference type="EnsemblMetazoa" id="AALB007027-PA"/>
    </source>
</evidence>
<feature type="compositionally biased region" description="Polar residues" evidence="1">
    <location>
        <begin position="182"/>
        <end position="196"/>
    </location>
</feature>
<feature type="region of interest" description="Disordered" evidence="1">
    <location>
        <begin position="170"/>
        <end position="267"/>
    </location>
</feature>
<feature type="compositionally biased region" description="Basic and acidic residues" evidence="1">
    <location>
        <begin position="224"/>
        <end position="241"/>
    </location>
</feature>
<feature type="compositionally biased region" description="Gly residues" evidence="1">
    <location>
        <begin position="56"/>
        <end position="67"/>
    </location>
</feature>
<dbReference type="RefSeq" id="XP_035787605.1">
    <property type="nucleotide sequence ID" value="XM_035931712.1"/>
</dbReference>
<keyword evidence="4" id="KW-1185">Reference proteome</keyword>
<dbReference type="VEuPathDB" id="VectorBase:AALB20_032517"/>
<dbReference type="EnsemblMetazoa" id="AALB007027-RA">
    <property type="protein sequence ID" value="AALB007027-PA"/>
    <property type="gene ID" value="AALB007027"/>
</dbReference>
<feature type="region of interest" description="Disordered" evidence="1">
    <location>
        <begin position="53"/>
        <end position="72"/>
    </location>
</feature>
<dbReference type="SUPFAM" id="SSF81995">
    <property type="entry name" value="beta-sandwich domain of Sec23/24"/>
    <property type="match status" value="1"/>
</dbReference>
<protein>
    <submittedName>
        <fullName evidence="3">Uncharacterized protein</fullName>
    </submittedName>
</protein>
<feature type="compositionally biased region" description="Basic and acidic residues" evidence="1">
    <location>
        <begin position="251"/>
        <end position="263"/>
    </location>
</feature>
<name>A0A182FKH8_ANOAL</name>
<accession>A0A182FKH8</accession>
<dbReference type="GeneID" id="118464371"/>
<organism evidence="3 4">
    <name type="scientific">Anopheles albimanus</name>
    <name type="common">New world malaria mosquito</name>
    <dbReference type="NCBI Taxonomy" id="7167"/>
    <lineage>
        <taxon>Eukaryota</taxon>
        <taxon>Metazoa</taxon>
        <taxon>Ecdysozoa</taxon>
        <taxon>Arthropoda</taxon>
        <taxon>Hexapoda</taxon>
        <taxon>Insecta</taxon>
        <taxon>Pterygota</taxon>
        <taxon>Neoptera</taxon>
        <taxon>Endopterygota</taxon>
        <taxon>Diptera</taxon>
        <taxon>Nematocera</taxon>
        <taxon>Culicoidea</taxon>
        <taxon>Culicidae</taxon>
        <taxon>Anophelinae</taxon>
        <taxon>Anopheles</taxon>
    </lineage>
</organism>
<dbReference type="Proteomes" id="UP000069272">
    <property type="component" value="Chromosome 3R"/>
</dbReference>
<keyword evidence="2" id="KW-0732">Signal</keyword>
<sequence length="308" mass="33920">MKVFIIVAVSVACMAGSSQGASAKSESKGVEKRGIWGFGNFYSGFGDSLARSDGGHQVGGHGGFGEGLEGHQFASGGWEHQLQQQQQDHFQPQSGHEWSQEEAFHGGQEFKSHPVHEWQAEQGHGQIHGSFEHPVPQVHQYGGSFGQQQSHQAKSLPTFHFQQNIQHDSVSAWPQQHQQQHGFGSQEISHGSSGSWHQDEAKESTGAAEGSHGSEWAPIAGGSHELKELSHESKGEQESHHGWSSSSSIGEGKEHHEEGDDKGHHHTKIIKVPYPVHIEKPYPVYIEKPFIVEKPVPLKLYIKKKSHH</sequence>
<dbReference type="VEuPathDB" id="VectorBase:AALB007027"/>